<dbReference type="AlphaFoldDB" id="A0A9Q0HV21"/>
<evidence type="ECO:0000313" key="2">
    <source>
        <dbReference type="EMBL" id="KAJ1699461.1"/>
    </source>
</evidence>
<evidence type="ECO:0000313" key="3">
    <source>
        <dbReference type="Proteomes" id="UP001151287"/>
    </source>
</evidence>
<dbReference type="PANTHER" id="PTHR48253:SF2">
    <property type="entry name" value="ISOPENICILLIN N SYNTHASE-LIKE FE(2+) 2OG DIOXYGENASE DOMAIN-CONTAINING PROTEIN"/>
    <property type="match status" value="1"/>
</dbReference>
<dbReference type="PANTHER" id="PTHR48253">
    <property type="match status" value="1"/>
</dbReference>
<dbReference type="Proteomes" id="UP001151287">
    <property type="component" value="Unassembled WGS sequence"/>
</dbReference>
<dbReference type="EMBL" id="JAMQYH010000002">
    <property type="protein sequence ID" value="KAJ1699461.1"/>
    <property type="molecule type" value="Genomic_DNA"/>
</dbReference>
<accession>A0A9Q0HV21</accession>
<dbReference type="OrthoDB" id="438224at2759"/>
<organism evidence="2 3">
    <name type="scientific">Rhynchospora breviuscula</name>
    <dbReference type="NCBI Taxonomy" id="2022672"/>
    <lineage>
        <taxon>Eukaryota</taxon>
        <taxon>Viridiplantae</taxon>
        <taxon>Streptophyta</taxon>
        <taxon>Embryophyta</taxon>
        <taxon>Tracheophyta</taxon>
        <taxon>Spermatophyta</taxon>
        <taxon>Magnoliopsida</taxon>
        <taxon>Liliopsida</taxon>
        <taxon>Poales</taxon>
        <taxon>Cyperaceae</taxon>
        <taxon>Cyperoideae</taxon>
        <taxon>Rhynchosporeae</taxon>
        <taxon>Rhynchospora</taxon>
    </lineage>
</organism>
<reference evidence="2" key="1">
    <citation type="journal article" date="2022" name="Cell">
        <title>Repeat-based holocentromeres influence genome architecture and karyotype evolution.</title>
        <authorList>
            <person name="Hofstatter P.G."/>
            <person name="Thangavel G."/>
            <person name="Lux T."/>
            <person name="Neumann P."/>
            <person name="Vondrak T."/>
            <person name="Novak P."/>
            <person name="Zhang M."/>
            <person name="Costa L."/>
            <person name="Castellani M."/>
            <person name="Scott A."/>
            <person name="Toegelov H."/>
            <person name="Fuchs J."/>
            <person name="Mata-Sucre Y."/>
            <person name="Dias Y."/>
            <person name="Vanzela A.L.L."/>
            <person name="Huettel B."/>
            <person name="Almeida C.C.S."/>
            <person name="Simkova H."/>
            <person name="Souza G."/>
            <person name="Pedrosa-Harand A."/>
            <person name="Macas J."/>
            <person name="Mayer K.F.X."/>
            <person name="Houben A."/>
            <person name="Marques A."/>
        </authorList>
    </citation>
    <scope>NUCLEOTIDE SEQUENCE</scope>
    <source>
        <strain evidence="2">RhyBre1mFocal</strain>
    </source>
</reference>
<feature type="domain" description="Isopenicillin N synthase-like Fe(2+) 2OG dioxygenase" evidence="1">
    <location>
        <begin position="286"/>
        <end position="334"/>
    </location>
</feature>
<protein>
    <recommendedName>
        <fullName evidence="1">Isopenicillin N synthase-like Fe(2+) 2OG dioxygenase domain-containing protein</fullName>
    </recommendedName>
</protein>
<dbReference type="Gene3D" id="2.60.120.330">
    <property type="entry name" value="B-lactam Antibiotic, Isopenicillin N Synthase, Chain"/>
    <property type="match status" value="1"/>
</dbReference>
<dbReference type="InterPro" id="IPR027443">
    <property type="entry name" value="IPNS-like_sf"/>
</dbReference>
<keyword evidence="3" id="KW-1185">Reference proteome</keyword>
<dbReference type="InterPro" id="IPR044861">
    <property type="entry name" value="IPNS-like_FE2OG_OXY"/>
</dbReference>
<dbReference type="Pfam" id="PF03171">
    <property type="entry name" value="2OG-FeII_Oxy"/>
    <property type="match status" value="1"/>
</dbReference>
<gene>
    <name evidence="2" type="ORF">LUZ63_007973</name>
</gene>
<name>A0A9Q0HV21_9POAL</name>
<comment type="caution">
    <text evidence="2">The sequence shown here is derived from an EMBL/GenBank/DDBJ whole genome shotgun (WGS) entry which is preliminary data.</text>
</comment>
<evidence type="ECO:0000259" key="1">
    <source>
        <dbReference type="Pfam" id="PF03171"/>
    </source>
</evidence>
<sequence length="418" mass="46193">MEPEAEVMELFDLPFSDLLCLSSFDAPQSPTNGDQSRLECISASIMEALGPSGPGLLSISGVPSASSLRRSLLPLALHLSLLNPKDRASLLKRHGLGSDVPLKKPDRSVSSFASLLKYQGESVLDQVQEIDFTSISEEIAHNFGLSELDDSEFDHLGDTFEKLGRCMMELGVRLARVCDNAMRMTELEKSIIHSGSAKGRLMHYHSKLDGLILKEAIKKAGLKNRSKKSPAFNEICKEKSTVADLWQQWHYDYGIFTVLSSPLFLSSTVEGEHIVSNEIPPPMGHSCLQLFDNRKKRIVSVKCQTESFIIQVGEAADVLSRGKLRSTLHAVCKPMGLLGDVSRETFVVFLQPSWGKVLHCHGFSLDPDEEVRSGDELADIRSKIPPLSARLRDGMTFAEFSHETTKQYYGGSGIQSKR</sequence>
<proteinExistence type="predicted"/>
<dbReference type="SUPFAM" id="SSF51197">
    <property type="entry name" value="Clavaminate synthase-like"/>
    <property type="match status" value="1"/>
</dbReference>